<dbReference type="InterPro" id="IPR014729">
    <property type="entry name" value="Rossmann-like_a/b/a_fold"/>
</dbReference>
<proteinExistence type="inferred from homology"/>
<dbReference type="Pfam" id="PF00582">
    <property type="entry name" value="Usp"/>
    <property type="match status" value="1"/>
</dbReference>
<dbReference type="STRING" id="1121449.SAMN02745704_02567"/>
<dbReference type="Proteomes" id="UP000190027">
    <property type="component" value="Unassembled WGS sequence"/>
</dbReference>
<dbReference type="PANTHER" id="PTHR46268:SF6">
    <property type="entry name" value="UNIVERSAL STRESS PROTEIN UP12"/>
    <property type="match status" value="1"/>
</dbReference>
<accession>A0A1T4XXV5</accession>
<dbReference type="OrthoDB" id="9788959at2"/>
<comment type="similarity">
    <text evidence="1">Belongs to the universal stress protein A family.</text>
</comment>
<evidence type="ECO:0000256" key="1">
    <source>
        <dbReference type="ARBA" id="ARBA00008791"/>
    </source>
</evidence>
<dbReference type="EMBL" id="FUYC01000020">
    <property type="protein sequence ID" value="SKA94354.1"/>
    <property type="molecule type" value="Genomic_DNA"/>
</dbReference>
<keyword evidence="4" id="KW-1185">Reference proteome</keyword>
<organism evidence="3 4">
    <name type="scientific">Paucidesulfovibrio gracilis DSM 16080</name>
    <dbReference type="NCBI Taxonomy" id="1121449"/>
    <lineage>
        <taxon>Bacteria</taxon>
        <taxon>Pseudomonadati</taxon>
        <taxon>Thermodesulfobacteriota</taxon>
        <taxon>Desulfovibrionia</taxon>
        <taxon>Desulfovibrionales</taxon>
        <taxon>Desulfovibrionaceae</taxon>
        <taxon>Paucidesulfovibrio</taxon>
    </lineage>
</organism>
<reference evidence="3 4" key="1">
    <citation type="submission" date="2017-02" db="EMBL/GenBank/DDBJ databases">
        <authorList>
            <person name="Peterson S.W."/>
        </authorList>
    </citation>
    <scope>NUCLEOTIDE SEQUENCE [LARGE SCALE GENOMIC DNA]</scope>
    <source>
        <strain evidence="3 4">DSM 16080</strain>
    </source>
</reference>
<dbReference type="InterPro" id="IPR006016">
    <property type="entry name" value="UspA"/>
</dbReference>
<dbReference type="Gene3D" id="3.40.50.620">
    <property type="entry name" value="HUPs"/>
    <property type="match status" value="1"/>
</dbReference>
<protein>
    <submittedName>
        <fullName evidence="3">Nucleotide-binding universal stress protein, UspA family</fullName>
    </submittedName>
</protein>
<evidence type="ECO:0000313" key="3">
    <source>
        <dbReference type="EMBL" id="SKA94354.1"/>
    </source>
</evidence>
<feature type="domain" description="UspA" evidence="2">
    <location>
        <begin position="3"/>
        <end position="140"/>
    </location>
</feature>
<name>A0A1T4XXV5_9BACT</name>
<sequence>MQIKTLLLPVDGSPCSDRAVNYALGFCELVQARLVLLHVHKAVPQTLGKPNFDEAMDRLRKEAQDVLQPYEDMLAETAVEYESRIVSGPTAEVIFDVAKAESCDLIIMGSKGKSDLEGLMVGSVTHKVLHVAPCPVLVIH</sequence>
<gene>
    <name evidence="3" type="ORF">SAMN02745704_02567</name>
</gene>
<dbReference type="CDD" id="cd00293">
    <property type="entry name" value="USP-like"/>
    <property type="match status" value="1"/>
</dbReference>
<evidence type="ECO:0000313" key="4">
    <source>
        <dbReference type="Proteomes" id="UP000190027"/>
    </source>
</evidence>
<dbReference type="AlphaFoldDB" id="A0A1T4XXV5"/>
<dbReference type="PANTHER" id="PTHR46268">
    <property type="entry name" value="STRESS RESPONSE PROTEIN NHAX"/>
    <property type="match status" value="1"/>
</dbReference>
<dbReference type="SUPFAM" id="SSF52402">
    <property type="entry name" value="Adenine nucleotide alpha hydrolases-like"/>
    <property type="match status" value="1"/>
</dbReference>
<dbReference type="PRINTS" id="PR01438">
    <property type="entry name" value="UNVRSLSTRESS"/>
</dbReference>
<dbReference type="InterPro" id="IPR006015">
    <property type="entry name" value="Universal_stress_UspA"/>
</dbReference>
<dbReference type="RefSeq" id="WP_078718104.1">
    <property type="nucleotide sequence ID" value="NZ_FUYC01000020.1"/>
</dbReference>
<evidence type="ECO:0000259" key="2">
    <source>
        <dbReference type="Pfam" id="PF00582"/>
    </source>
</evidence>